<sequence>MVLELKLFLAGPFYLKPPRAGGQVVGEWAGPPPGQSSRPYGTIDLEGQTACDMAKGGDLWPTLEPPGGIPGPTVTGVSACSHESEGFVSPLPCARRRGHVPPPRVSVKAREWAKQVSTRVLVQALWPVPAEAHRSAVAVPGENAAVGEPVEYGDLSVWCRPEIDQRRPAASMGLKLCLVCRLLSADTGRYTSTALTATELTEVAGGGVHSNSTRRGQ</sequence>
<accession>A0AAD7TCY0</accession>
<keyword evidence="2" id="KW-1185">Reference proteome</keyword>
<dbReference type="EMBL" id="JAINUG010000001">
    <property type="protein sequence ID" value="KAJ8418670.1"/>
    <property type="molecule type" value="Genomic_DNA"/>
</dbReference>
<evidence type="ECO:0000313" key="1">
    <source>
        <dbReference type="EMBL" id="KAJ8418670.1"/>
    </source>
</evidence>
<dbReference type="AlphaFoldDB" id="A0AAD7TCY0"/>
<evidence type="ECO:0000313" key="2">
    <source>
        <dbReference type="Proteomes" id="UP001221898"/>
    </source>
</evidence>
<protein>
    <submittedName>
        <fullName evidence="1">Uncharacterized protein</fullName>
    </submittedName>
</protein>
<reference evidence="1" key="1">
    <citation type="journal article" date="2023" name="Science">
        <title>Genome structures resolve the early diversification of teleost fishes.</title>
        <authorList>
            <person name="Parey E."/>
            <person name="Louis A."/>
            <person name="Montfort J."/>
            <person name="Bouchez O."/>
            <person name="Roques C."/>
            <person name="Iampietro C."/>
            <person name="Lluch J."/>
            <person name="Castinel A."/>
            <person name="Donnadieu C."/>
            <person name="Desvignes T."/>
            <person name="Floi Bucao C."/>
            <person name="Jouanno E."/>
            <person name="Wen M."/>
            <person name="Mejri S."/>
            <person name="Dirks R."/>
            <person name="Jansen H."/>
            <person name="Henkel C."/>
            <person name="Chen W.J."/>
            <person name="Zahm M."/>
            <person name="Cabau C."/>
            <person name="Klopp C."/>
            <person name="Thompson A.W."/>
            <person name="Robinson-Rechavi M."/>
            <person name="Braasch I."/>
            <person name="Lecointre G."/>
            <person name="Bobe J."/>
            <person name="Postlethwait J.H."/>
            <person name="Berthelot C."/>
            <person name="Roest Crollius H."/>
            <person name="Guiguen Y."/>
        </authorList>
    </citation>
    <scope>NUCLEOTIDE SEQUENCE</scope>
    <source>
        <strain evidence="1">NC1722</strain>
    </source>
</reference>
<comment type="caution">
    <text evidence="1">The sequence shown here is derived from an EMBL/GenBank/DDBJ whole genome shotgun (WGS) entry which is preliminary data.</text>
</comment>
<proteinExistence type="predicted"/>
<name>A0AAD7TCY0_9TELE</name>
<dbReference type="Proteomes" id="UP001221898">
    <property type="component" value="Unassembled WGS sequence"/>
</dbReference>
<organism evidence="1 2">
    <name type="scientific">Aldrovandia affinis</name>
    <dbReference type="NCBI Taxonomy" id="143900"/>
    <lineage>
        <taxon>Eukaryota</taxon>
        <taxon>Metazoa</taxon>
        <taxon>Chordata</taxon>
        <taxon>Craniata</taxon>
        <taxon>Vertebrata</taxon>
        <taxon>Euteleostomi</taxon>
        <taxon>Actinopterygii</taxon>
        <taxon>Neopterygii</taxon>
        <taxon>Teleostei</taxon>
        <taxon>Notacanthiformes</taxon>
        <taxon>Halosauridae</taxon>
        <taxon>Aldrovandia</taxon>
    </lineage>
</organism>
<gene>
    <name evidence="1" type="ORF">AAFF_G00001690</name>
</gene>